<feature type="transmembrane region" description="Helical" evidence="10">
    <location>
        <begin position="212"/>
        <end position="231"/>
    </location>
</feature>
<evidence type="ECO:0000313" key="11">
    <source>
        <dbReference type="EMBL" id="MFC7323007.1"/>
    </source>
</evidence>
<keyword evidence="8 10" id="KW-0472">Membrane</keyword>
<feature type="transmembrane region" description="Helical" evidence="10">
    <location>
        <begin position="12"/>
        <end position="33"/>
    </location>
</feature>
<feature type="transmembrane region" description="Helical" evidence="10">
    <location>
        <begin position="374"/>
        <end position="390"/>
    </location>
</feature>
<keyword evidence="7 10" id="KW-1133">Transmembrane helix</keyword>
<dbReference type="AlphaFoldDB" id="A0ABD6AGE0"/>
<dbReference type="InterPro" id="IPR001851">
    <property type="entry name" value="ABC_transp_permease"/>
</dbReference>
<dbReference type="Proteomes" id="UP001596545">
    <property type="component" value="Unassembled WGS sequence"/>
</dbReference>
<gene>
    <name evidence="11" type="ORF">ACFQMF_00275</name>
</gene>
<evidence type="ECO:0000256" key="10">
    <source>
        <dbReference type="SAM" id="Phobius"/>
    </source>
</evidence>
<feature type="transmembrane region" description="Helical" evidence="10">
    <location>
        <begin position="299"/>
        <end position="320"/>
    </location>
</feature>
<comment type="similarity">
    <text evidence="9">Belongs to the binding-protein-dependent transport system permease family. LivHM subfamily.</text>
</comment>
<evidence type="ECO:0000256" key="4">
    <source>
        <dbReference type="ARBA" id="ARBA00022519"/>
    </source>
</evidence>
<evidence type="ECO:0000256" key="2">
    <source>
        <dbReference type="ARBA" id="ARBA00022448"/>
    </source>
</evidence>
<dbReference type="RefSeq" id="WP_256407865.1">
    <property type="nucleotide sequence ID" value="NZ_JANHDN010000002.1"/>
</dbReference>
<evidence type="ECO:0000313" key="12">
    <source>
        <dbReference type="Proteomes" id="UP001596545"/>
    </source>
</evidence>
<keyword evidence="12" id="KW-1185">Reference proteome</keyword>
<dbReference type="CDD" id="cd06582">
    <property type="entry name" value="TM_PBP1_LivH_like"/>
    <property type="match status" value="1"/>
</dbReference>
<evidence type="ECO:0000256" key="7">
    <source>
        <dbReference type="ARBA" id="ARBA00022989"/>
    </source>
</evidence>
<keyword evidence="6" id="KW-0029">Amino-acid transport</keyword>
<comment type="caution">
    <text evidence="11">The sequence shown here is derived from an EMBL/GenBank/DDBJ whole genome shotgun (WGS) entry which is preliminary data.</text>
</comment>
<reference evidence="11 12" key="1">
    <citation type="journal article" date="2019" name="Int. J. Syst. Evol. Microbiol.">
        <title>The Global Catalogue of Microorganisms (GCM) 10K type strain sequencing project: providing services to taxonomists for standard genome sequencing and annotation.</title>
        <authorList>
            <consortium name="The Broad Institute Genomics Platform"/>
            <consortium name="The Broad Institute Genome Sequencing Center for Infectious Disease"/>
            <person name="Wu L."/>
            <person name="Ma J."/>
        </authorList>
    </citation>
    <scope>NUCLEOTIDE SEQUENCE [LARGE SCALE GENOMIC DNA]</scope>
    <source>
        <strain evidence="11 12">CGMCC 1.12554</strain>
    </source>
</reference>
<proteinExistence type="inferred from homology"/>
<evidence type="ECO:0000256" key="6">
    <source>
        <dbReference type="ARBA" id="ARBA00022970"/>
    </source>
</evidence>
<dbReference type="GO" id="GO:0006865">
    <property type="term" value="P:amino acid transport"/>
    <property type="evidence" value="ECO:0007669"/>
    <property type="project" value="UniProtKB-KW"/>
</dbReference>
<dbReference type="InterPro" id="IPR052157">
    <property type="entry name" value="BCAA_transport_permease"/>
</dbReference>
<dbReference type="GO" id="GO:0005886">
    <property type="term" value="C:plasma membrane"/>
    <property type="evidence" value="ECO:0007669"/>
    <property type="project" value="UniProtKB-SubCell"/>
</dbReference>
<keyword evidence="2" id="KW-0813">Transport</keyword>
<comment type="subcellular location">
    <subcellularLocation>
        <location evidence="1">Cell membrane</location>
        <topology evidence="1">Multi-pass membrane protein</topology>
    </subcellularLocation>
</comment>
<feature type="transmembrane region" description="Helical" evidence="10">
    <location>
        <begin position="105"/>
        <end position="127"/>
    </location>
</feature>
<evidence type="ECO:0000256" key="8">
    <source>
        <dbReference type="ARBA" id="ARBA00023136"/>
    </source>
</evidence>
<dbReference type="Pfam" id="PF02653">
    <property type="entry name" value="BPD_transp_2"/>
    <property type="match status" value="2"/>
</dbReference>
<protein>
    <submittedName>
        <fullName evidence="11">Branched-chain amino acid ABC transporter permease</fullName>
    </submittedName>
</protein>
<organism evidence="11 12">
    <name type="scientific">Halorubrum rutilum</name>
    <dbReference type="NCBI Taxonomy" id="1364933"/>
    <lineage>
        <taxon>Archaea</taxon>
        <taxon>Methanobacteriati</taxon>
        <taxon>Methanobacteriota</taxon>
        <taxon>Stenosarchaea group</taxon>
        <taxon>Halobacteria</taxon>
        <taxon>Halobacteriales</taxon>
        <taxon>Haloferacaceae</taxon>
        <taxon>Halorubrum</taxon>
    </lineage>
</organism>
<name>A0ABD6AGE0_9EURY</name>
<evidence type="ECO:0000256" key="3">
    <source>
        <dbReference type="ARBA" id="ARBA00022475"/>
    </source>
</evidence>
<dbReference type="EMBL" id="JBHTBL010000001">
    <property type="protein sequence ID" value="MFC7323007.1"/>
    <property type="molecule type" value="Genomic_DNA"/>
</dbReference>
<evidence type="ECO:0000256" key="1">
    <source>
        <dbReference type="ARBA" id="ARBA00004651"/>
    </source>
</evidence>
<dbReference type="PANTHER" id="PTHR11795">
    <property type="entry name" value="BRANCHED-CHAIN AMINO ACID TRANSPORT SYSTEM PERMEASE PROTEIN LIVH"/>
    <property type="match status" value="1"/>
</dbReference>
<evidence type="ECO:0000256" key="9">
    <source>
        <dbReference type="ARBA" id="ARBA00037998"/>
    </source>
</evidence>
<evidence type="ECO:0000256" key="5">
    <source>
        <dbReference type="ARBA" id="ARBA00022692"/>
    </source>
</evidence>
<keyword evidence="5 10" id="KW-0812">Transmembrane</keyword>
<feature type="transmembrane region" description="Helical" evidence="10">
    <location>
        <begin position="45"/>
        <end position="64"/>
    </location>
</feature>
<accession>A0ABD6AGE0</accession>
<feature type="transmembrane region" description="Helical" evidence="10">
    <location>
        <begin position="173"/>
        <end position="191"/>
    </location>
</feature>
<dbReference type="PANTHER" id="PTHR11795:SF371">
    <property type="entry name" value="HIGH-AFFINITY BRANCHED-CHAIN AMINO ACID TRANSPORT SYSTEM PERMEASE PROTEIN LIVH"/>
    <property type="match status" value="1"/>
</dbReference>
<keyword evidence="4" id="KW-0997">Cell inner membrane</keyword>
<feature type="transmembrane region" description="Helical" evidence="10">
    <location>
        <begin position="251"/>
        <end position="268"/>
    </location>
</feature>
<sequence length="399" mass="41354">MVSAGLLDATAQGLITGAVIAGGALGLSLIYDIAEVPNFAHGDMITVGAYLALVFNNPAAIPFLPAFGSVPLPLAAVLGVALAGGLGAAYELAIFRKFRRRDADLITMVIVSLGLALVLRNAVLFLVGSKNIQYQTQSVVTTDFDFLLTRGGVTVVTTQRRAGELVTTGEWGYPWWLVVAGLLAAVAVGYATFALSSEDDDFTAVHLVPPRILAAAGSVATLLVVGAVVRLGPQGTDYLLGTRVGLNVKHVTILAVVVAAMFVLNVLLKTTDLGRAMRATADNTDLAEVRGVDADRVQLVVWVVAAMLAALAGILTGWFATNLTPNMGFALLLPIFAAVILGGISSPYGAVAGAMIIGLSMDVGVYLLPAGSSTYRVAIAFVILIGVLLVRPEGIWGDV</sequence>
<feature type="transmembrane region" description="Helical" evidence="10">
    <location>
        <begin position="70"/>
        <end position="93"/>
    </location>
</feature>
<keyword evidence="3" id="KW-1003">Cell membrane</keyword>